<keyword evidence="13 17" id="KW-0238">DNA-binding</keyword>
<name>A0AAW9S0P6_9HYPH</name>
<feature type="site" description="Substrate discrimination" evidence="17">
    <location>
        <position position="50"/>
    </location>
</feature>
<evidence type="ECO:0000256" key="9">
    <source>
        <dbReference type="ARBA" id="ARBA00022723"/>
    </source>
</evidence>
<evidence type="ECO:0000256" key="10">
    <source>
        <dbReference type="ARBA" id="ARBA00022763"/>
    </source>
</evidence>
<evidence type="ECO:0000256" key="4">
    <source>
        <dbReference type="ARBA" id="ARBA00022457"/>
    </source>
</evidence>
<dbReference type="GO" id="GO:0005829">
    <property type="term" value="C:cytosol"/>
    <property type="evidence" value="ECO:0007669"/>
    <property type="project" value="TreeGrafter"/>
</dbReference>
<reference evidence="19 20" key="1">
    <citation type="submission" date="2024-02" db="EMBL/GenBank/DDBJ databases">
        <title>Genome analysis and characterization of Microbaculum marinisediminis sp. nov., isolated from marine sediment.</title>
        <authorList>
            <person name="Du Z.-J."/>
            <person name="Ye Y.-Q."/>
            <person name="Zhang Z.-R."/>
            <person name="Yuan S.-M."/>
            <person name="Zhang X.-Y."/>
        </authorList>
    </citation>
    <scope>NUCLEOTIDE SEQUENCE [LARGE SCALE GENOMIC DNA]</scope>
    <source>
        <strain evidence="19 20">SDUM1044001</strain>
    </source>
</reference>
<evidence type="ECO:0000256" key="2">
    <source>
        <dbReference type="ARBA" id="ARBA00010945"/>
    </source>
</evidence>
<keyword evidence="6 17" id="KW-0808">Transferase</keyword>
<organism evidence="19 20">
    <name type="scientific">Microbaculum marinum</name>
    <dbReference type="NCBI Taxonomy" id="1764581"/>
    <lineage>
        <taxon>Bacteria</taxon>
        <taxon>Pseudomonadati</taxon>
        <taxon>Pseudomonadota</taxon>
        <taxon>Alphaproteobacteria</taxon>
        <taxon>Hyphomicrobiales</taxon>
        <taxon>Tepidamorphaceae</taxon>
        <taxon>Microbaculum</taxon>
    </lineage>
</organism>
<keyword evidence="5 17" id="KW-0963">Cytoplasm</keyword>
<comment type="cofactor">
    <cofactor evidence="17">
        <name>Mg(2+)</name>
        <dbReference type="ChEBI" id="CHEBI:18420"/>
    </cofactor>
    <text evidence="17">Binds 2 magnesium ions per subunit.</text>
</comment>
<keyword evidence="7 17" id="KW-0548">Nucleotidyltransferase</keyword>
<dbReference type="SUPFAM" id="SSF100879">
    <property type="entry name" value="Lesion bypass DNA polymerase (Y-family), little finger domain"/>
    <property type="match status" value="1"/>
</dbReference>
<keyword evidence="9 17" id="KW-0479">Metal-binding</keyword>
<dbReference type="Pfam" id="PF00817">
    <property type="entry name" value="IMS"/>
    <property type="match status" value="1"/>
</dbReference>
<comment type="caution">
    <text evidence="19">The sequence shown here is derived from an EMBL/GenBank/DDBJ whole genome shotgun (WGS) entry which is preliminary data.</text>
</comment>
<comment type="subunit">
    <text evidence="3 17">Monomer.</text>
</comment>
<keyword evidence="4 17" id="KW-0515">Mutator protein</keyword>
<dbReference type="GO" id="GO:0000287">
    <property type="term" value="F:magnesium ion binding"/>
    <property type="evidence" value="ECO:0007669"/>
    <property type="project" value="UniProtKB-UniRule"/>
</dbReference>
<keyword evidence="12 17" id="KW-0239">DNA-directed DNA polymerase</keyword>
<evidence type="ECO:0000259" key="18">
    <source>
        <dbReference type="PROSITE" id="PS50173"/>
    </source>
</evidence>
<evidence type="ECO:0000256" key="3">
    <source>
        <dbReference type="ARBA" id="ARBA00011245"/>
    </source>
</evidence>
<dbReference type="HAMAP" id="MF_01113">
    <property type="entry name" value="DNApol_IV"/>
    <property type="match status" value="1"/>
</dbReference>
<dbReference type="GO" id="GO:0042276">
    <property type="term" value="P:error-prone translesion synthesis"/>
    <property type="evidence" value="ECO:0007669"/>
    <property type="project" value="TreeGrafter"/>
</dbReference>
<dbReference type="GO" id="GO:0006261">
    <property type="term" value="P:DNA-templated DNA replication"/>
    <property type="evidence" value="ECO:0007669"/>
    <property type="project" value="UniProtKB-UniRule"/>
</dbReference>
<dbReference type="InterPro" id="IPR001126">
    <property type="entry name" value="UmuC"/>
</dbReference>
<dbReference type="InterPro" id="IPR043502">
    <property type="entry name" value="DNA/RNA_pol_sf"/>
</dbReference>
<dbReference type="RefSeq" id="WP_340331107.1">
    <property type="nucleotide sequence ID" value="NZ_JAZHOF010000007.1"/>
</dbReference>
<dbReference type="NCBIfam" id="NF002751">
    <property type="entry name" value="PRK02794.1"/>
    <property type="match status" value="1"/>
</dbReference>
<keyword evidence="20" id="KW-1185">Reference proteome</keyword>
<accession>A0AAW9S0P6</accession>
<sequence>MPAVPAICLDCSAQPLEAGLRCPSCGGPRLIRHPELLSLSIAHIDCDAFYAAIEKRDDPSLADRPVIIGGGRRGVVSTACYIARINGVRSAMPMFKALKACPDAVVIRPNMQKYVAVGREVRGLMQELTPLVEPMSIDEAFLDLTGTEGVHKMAPAGTLVRFARRVEAEIGISVSIGLSHNKFLAKIASDLKKPRGFSVIGRAETMAFLKAKPVGTIFGVGTAMQNRLASDGIRLIGDLQSRSEADLARAYGSQGIRLSRLSRGLDDRLVSPNRAAKSVSSETTFNDDISDPEELNRILWGLSEKVSRRLKKADLSGRTITLKLKTAGFRILTRSQTVSAPTQLADRIFDAGRRMLLDAADGTRFRLIGIGVSEFGPEAPADLTDLIDPGPARRAAAERAVDAVRDRFGDAAVQRGIGFTSRPLKRQAD</sequence>
<dbReference type="GO" id="GO:0003684">
    <property type="term" value="F:damaged DNA binding"/>
    <property type="evidence" value="ECO:0007669"/>
    <property type="project" value="InterPro"/>
</dbReference>
<dbReference type="InterPro" id="IPR050116">
    <property type="entry name" value="DNA_polymerase-Y"/>
</dbReference>
<evidence type="ECO:0000256" key="8">
    <source>
        <dbReference type="ARBA" id="ARBA00022705"/>
    </source>
</evidence>
<feature type="binding site" evidence="17">
    <location>
        <position position="45"/>
    </location>
    <ligand>
        <name>Mg(2+)</name>
        <dbReference type="ChEBI" id="CHEBI:18420"/>
    </ligand>
</feature>
<dbReference type="Gene3D" id="3.30.70.270">
    <property type="match status" value="1"/>
</dbReference>
<dbReference type="GO" id="GO:0009432">
    <property type="term" value="P:SOS response"/>
    <property type="evidence" value="ECO:0007669"/>
    <property type="project" value="TreeGrafter"/>
</dbReference>
<dbReference type="InterPro" id="IPR043128">
    <property type="entry name" value="Rev_trsase/Diguanyl_cyclase"/>
</dbReference>
<dbReference type="PANTHER" id="PTHR11076">
    <property type="entry name" value="DNA REPAIR POLYMERASE UMUC / TRANSFERASE FAMILY MEMBER"/>
    <property type="match status" value="1"/>
</dbReference>
<dbReference type="CDD" id="cd03586">
    <property type="entry name" value="PolY_Pol_IV_kappa"/>
    <property type="match status" value="1"/>
</dbReference>
<comment type="function">
    <text evidence="15 17">Poorly processive, error-prone DNA polymerase involved in untargeted mutagenesis. Copies undamaged DNA at stalled replication forks, which arise in vivo from mismatched or misaligned primer ends. These misaligned primers can be extended by PolIV. Exhibits no 3'-5' exonuclease (proofreading) activity. May be involved in translesional synthesis, in conjunction with the beta clamp from PolIII.</text>
</comment>
<keyword evidence="14 17" id="KW-0234">DNA repair</keyword>
<comment type="similarity">
    <text evidence="2 17">Belongs to the DNA polymerase type-Y family.</text>
</comment>
<dbReference type="PROSITE" id="PS50173">
    <property type="entry name" value="UMUC"/>
    <property type="match status" value="1"/>
</dbReference>
<evidence type="ECO:0000256" key="1">
    <source>
        <dbReference type="ARBA" id="ARBA00004496"/>
    </source>
</evidence>
<comment type="subcellular location">
    <subcellularLocation>
        <location evidence="1 17">Cytoplasm</location>
    </subcellularLocation>
</comment>
<comment type="catalytic activity">
    <reaction evidence="16 17">
        <text>DNA(n) + a 2'-deoxyribonucleoside 5'-triphosphate = DNA(n+1) + diphosphate</text>
        <dbReference type="Rhea" id="RHEA:22508"/>
        <dbReference type="Rhea" id="RHEA-COMP:17339"/>
        <dbReference type="Rhea" id="RHEA-COMP:17340"/>
        <dbReference type="ChEBI" id="CHEBI:33019"/>
        <dbReference type="ChEBI" id="CHEBI:61560"/>
        <dbReference type="ChEBI" id="CHEBI:173112"/>
        <dbReference type="EC" id="2.7.7.7"/>
    </reaction>
</comment>
<feature type="binding site" evidence="17">
    <location>
        <position position="138"/>
    </location>
    <ligand>
        <name>Mg(2+)</name>
        <dbReference type="ChEBI" id="CHEBI:18420"/>
    </ligand>
</feature>
<protein>
    <recommendedName>
        <fullName evidence="17">DNA polymerase IV</fullName>
        <shortName evidence="17">Pol IV</shortName>
        <ecNumber evidence="17">2.7.7.7</ecNumber>
    </recommendedName>
</protein>
<evidence type="ECO:0000256" key="13">
    <source>
        <dbReference type="ARBA" id="ARBA00023125"/>
    </source>
</evidence>
<proteinExistence type="inferred from homology"/>
<dbReference type="FunFam" id="3.30.1490.100:FF:000004">
    <property type="entry name" value="DNA polymerase IV"/>
    <property type="match status" value="1"/>
</dbReference>
<evidence type="ECO:0000256" key="14">
    <source>
        <dbReference type="ARBA" id="ARBA00023204"/>
    </source>
</evidence>
<dbReference type="InterPro" id="IPR036775">
    <property type="entry name" value="DNA_pol_Y-fam_lit_finger_sf"/>
</dbReference>
<feature type="domain" description="UmuC" evidence="18">
    <location>
        <begin position="41"/>
        <end position="221"/>
    </location>
</feature>
<evidence type="ECO:0000256" key="6">
    <source>
        <dbReference type="ARBA" id="ARBA00022679"/>
    </source>
</evidence>
<dbReference type="Gene3D" id="3.30.1490.100">
    <property type="entry name" value="DNA polymerase, Y-family, little finger domain"/>
    <property type="match status" value="1"/>
</dbReference>
<evidence type="ECO:0000256" key="7">
    <source>
        <dbReference type="ARBA" id="ARBA00022695"/>
    </source>
</evidence>
<dbReference type="SUPFAM" id="SSF56672">
    <property type="entry name" value="DNA/RNA polymerases"/>
    <property type="match status" value="1"/>
</dbReference>
<keyword evidence="8 17" id="KW-0235">DNA replication</keyword>
<dbReference type="FunFam" id="3.40.1170.60:FF:000001">
    <property type="entry name" value="DNA polymerase IV"/>
    <property type="match status" value="1"/>
</dbReference>
<dbReference type="AlphaFoldDB" id="A0AAW9S0P6"/>
<evidence type="ECO:0000256" key="11">
    <source>
        <dbReference type="ARBA" id="ARBA00022842"/>
    </source>
</evidence>
<dbReference type="Gene3D" id="3.40.1170.60">
    <property type="match status" value="1"/>
</dbReference>
<dbReference type="PANTHER" id="PTHR11076:SF33">
    <property type="entry name" value="DNA POLYMERASE KAPPA"/>
    <property type="match status" value="1"/>
</dbReference>
<evidence type="ECO:0000256" key="5">
    <source>
        <dbReference type="ARBA" id="ARBA00022490"/>
    </source>
</evidence>
<dbReference type="EC" id="2.7.7.7" evidence="17"/>
<evidence type="ECO:0000313" key="19">
    <source>
        <dbReference type="EMBL" id="MEJ8573416.1"/>
    </source>
</evidence>
<dbReference type="InterPro" id="IPR022880">
    <property type="entry name" value="DNApol_IV"/>
</dbReference>
<dbReference type="Proteomes" id="UP001378188">
    <property type="component" value="Unassembled WGS sequence"/>
</dbReference>
<dbReference type="Gene3D" id="1.10.150.20">
    <property type="entry name" value="5' to 3' exonuclease, C-terminal subdomain"/>
    <property type="match status" value="1"/>
</dbReference>
<keyword evidence="11 17" id="KW-0460">Magnesium</keyword>
<gene>
    <name evidence="17" type="primary">dinB</name>
    <name evidence="19" type="ORF">V3328_18145</name>
</gene>
<feature type="active site" evidence="17">
    <location>
        <position position="139"/>
    </location>
</feature>
<dbReference type="GO" id="GO:0003887">
    <property type="term" value="F:DNA-directed DNA polymerase activity"/>
    <property type="evidence" value="ECO:0007669"/>
    <property type="project" value="UniProtKB-UniRule"/>
</dbReference>
<dbReference type="EMBL" id="JAZHOF010000007">
    <property type="protein sequence ID" value="MEJ8573416.1"/>
    <property type="molecule type" value="Genomic_DNA"/>
</dbReference>
<dbReference type="Pfam" id="PF11799">
    <property type="entry name" value="IMS_C"/>
    <property type="match status" value="1"/>
</dbReference>
<dbReference type="NCBIfam" id="NF002677">
    <property type="entry name" value="PRK02406.1"/>
    <property type="match status" value="1"/>
</dbReference>
<dbReference type="InterPro" id="IPR017961">
    <property type="entry name" value="DNA_pol_Y-fam_little_finger"/>
</dbReference>
<dbReference type="GO" id="GO:0006281">
    <property type="term" value="P:DNA repair"/>
    <property type="evidence" value="ECO:0007669"/>
    <property type="project" value="UniProtKB-UniRule"/>
</dbReference>
<keyword evidence="10 17" id="KW-0227">DNA damage</keyword>
<evidence type="ECO:0000256" key="15">
    <source>
        <dbReference type="ARBA" id="ARBA00025589"/>
    </source>
</evidence>
<evidence type="ECO:0000256" key="16">
    <source>
        <dbReference type="ARBA" id="ARBA00049244"/>
    </source>
</evidence>
<evidence type="ECO:0000256" key="12">
    <source>
        <dbReference type="ARBA" id="ARBA00022932"/>
    </source>
</evidence>
<evidence type="ECO:0000313" key="20">
    <source>
        <dbReference type="Proteomes" id="UP001378188"/>
    </source>
</evidence>
<evidence type="ECO:0000256" key="17">
    <source>
        <dbReference type="HAMAP-Rule" id="MF_01113"/>
    </source>
</evidence>